<protein>
    <submittedName>
        <fullName evidence="2">HNH endonuclease</fullName>
    </submittedName>
</protein>
<keyword evidence="2" id="KW-0378">Hydrolase</keyword>
<organism evidence="2 3">
    <name type="scientific">Phycicoccus avicenniae</name>
    <dbReference type="NCBI Taxonomy" id="2828860"/>
    <lineage>
        <taxon>Bacteria</taxon>
        <taxon>Bacillati</taxon>
        <taxon>Actinomycetota</taxon>
        <taxon>Actinomycetes</taxon>
        <taxon>Micrococcales</taxon>
        <taxon>Intrasporangiaceae</taxon>
        <taxon>Phycicoccus</taxon>
    </lineage>
</organism>
<keyword evidence="3" id="KW-1185">Reference proteome</keyword>
<name>A0A941D8R0_9MICO</name>
<dbReference type="Pfam" id="PF13391">
    <property type="entry name" value="HNH_2"/>
    <property type="match status" value="1"/>
</dbReference>
<reference evidence="2" key="1">
    <citation type="submission" date="2021-04" db="EMBL/GenBank/DDBJ databases">
        <title>Phycicoccus avicenniae sp. nov., a novel endophytic actinomycetes isolated from branch of Avicennia mariana.</title>
        <authorList>
            <person name="Tuo L."/>
        </authorList>
    </citation>
    <scope>NUCLEOTIDE SEQUENCE</scope>
    <source>
        <strain evidence="2">BSK3Z-2</strain>
    </source>
</reference>
<feature type="domain" description="HNH nuclease" evidence="1">
    <location>
        <begin position="215"/>
        <end position="264"/>
    </location>
</feature>
<dbReference type="RefSeq" id="WP_211601726.1">
    <property type="nucleotide sequence ID" value="NZ_JAGSNF010000004.1"/>
</dbReference>
<keyword evidence="2" id="KW-0540">Nuclease</keyword>
<comment type="caution">
    <text evidence="2">The sequence shown here is derived from an EMBL/GenBank/DDBJ whole genome shotgun (WGS) entry which is preliminary data.</text>
</comment>
<gene>
    <name evidence="2" type="ORF">KC207_04580</name>
</gene>
<sequence length="311" mass="35339">MAAGDDRGHGGNAGYDDQIDAYYSWDSNVPNHTKLTVGDPVAVWDKRRLLGISVIEQIDRRPGIKALSRCPRCGTTRISIRKSARPLHRCMKCHREFDVPDVESVEVTEYVARYDAAWTWLTGVLGADEIKAVAVNPKEFNAMRLLDWTALERALLDRDVPRAVGRVTSRVDIAHATDDGIVVDLPHGHTTALVRVRRGQSRFREQTLRRQGSVCAFTGDAPDRVLEAGHLYSYARLGEHHEHGGLMLRRDVHRLFDDGLLSVDPDRLRVDVGDDLQRYPQYAELHQRTLTVPVHDRQIEWLAQHWAEHRT</sequence>
<evidence type="ECO:0000313" key="2">
    <source>
        <dbReference type="EMBL" id="MBR7742562.1"/>
    </source>
</evidence>
<proteinExistence type="predicted"/>
<evidence type="ECO:0000259" key="1">
    <source>
        <dbReference type="Pfam" id="PF13391"/>
    </source>
</evidence>
<dbReference type="Proteomes" id="UP000677016">
    <property type="component" value="Unassembled WGS sequence"/>
</dbReference>
<accession>A0A941D8R0</accession>
<evidence type="ECO:0000313" key="3">
    <source>
        <dbReference type="Proteomes" id="UP000677016"/>
    </source>
</evidence>
<keyword evidence="2" id="KW-0255">Endonuclease</keyword>
<dbReference type="InterPro" id="IPR003615">
    <property type="entry name" value="HNH_nuc"/>
</dbReference>
<dbReference type="EMBL" id="JAGSNF010000004">
    <property type="protein sequence ID" value="MBR7742562.1"/>
    <property type="molecule type" value="Genomic_DNA"/>
</dbReference>
<dbReference type="AlphaFoldDB" id="A0A941D8R0"/>
<dbReference type="GO" id="GO:0004519">
    <property type="term" value="F:endonuclease activity"/>
    <property type="evidence" value="ECO:0007669"/>
    <property type="project" value="UniProtKB-KW"/>
</dbReference>